<dbReference type="Proteomes" id="UP000566813">
    <property type="component" value="Unassembled WGS sequence"/>
</dbReference>
<evidence type="ECO:0000256" key="1">
    <source>
        <dbReference type="SAM" id="Phobius"/>
    </source>
</evidence>
<evidence type="ECO:0000313" key="2">
    <source>
        <dbReference type="EMBL" id="MBC2665969.1"/>
    </source>
</evidence>
<comment type="caution">
    <text evidence="2">The sequence shown here is derived from an EMBL/GenBank/DDBJ whole genome shotgun (WGS) entry which is preliminary data.</text>
</comment>
<evidence type="ECO:0000313" key="3">
    <source>
        <dbReference type="Proteomes" id="UP000566813"/>
    </source>
</evidence>
<dbReference type="RefSeq" id="WP_185664273.1">
    <property type="nucleotide sequence ID" value="NZ_JACLAW010000007.1"/>
</dbReference>
<dbReference type="EMBL" id="JACLAW010000007">
    <property type="protein sequence ID" value="MBC2665969.1"/>
    <property type="molecule type" value="Genomic_DNA"/>
</dbReference>
<feature type="transmembrane region" description="Helical" evidence="1">
    <location>
        <begin position="67"/>
        <end position="84"/>
    </location>
</feature>
<organism evidence="2 3">
    <name type="scientific">Novosphingobium flavum</name>
    <dbReference type="NCBI Taxonomy" id="1778672"/>
    <lineage>
        <taxon>Bacteria</taxon>
        <taxon>Pseudomonadati</taxon>
        <taxon>Pseudomonadota</taxon>
        <taxon>Alphaproteobacteria</taxon>
        <taxon>Sphingomonadales</taxon>
        <taxon>Sphingomonadaceae</taxon>
        <taxon>Novosphingobium</taxon>
    </lineage>
</organism>
<dbReference type="AlphaFoldDB" id="A0A7X1KLV0"/>
<keyword evidence="1" id="KW-0812">Transmembrane</keyword>
<feature type="transmembrane region" description="Helical" evidence="1">
    <location>
        <begin position="12"/>
        <end position="30"/>
    </location>
</feature>
<feature type="transmembrane region" description="Helical" evidence="1">
    <location>
        <begin position="96"/>
        <end position="114"/>
    </location>
</feature>
<evidence type="ECO:0008006" key="4">
    <source>
        <dbReference type="Google" id="ProtNLM"/>
    </source>
</evidence>
<name>A0A7X1KLV0_9SPHN</name>
<keyword evidence="1" id="KW-1133">Transmembrane helix</keyword>
<gene>
    <name evidence="2" type="ORF">H7F51_10565</name>
</gene>
<protein>
    <recommendedName>
        <fullName evidence="4">VanZ family protein</fullName>
    </recommendedName>
</protein>
<proteinExistence type="predicted"/>
<keyword evidence="1" id="KW-0472">Membrane</keyword>
<reference evidence="2 3" key="1">
    <citation type="submission" date="2020-08" db="EMBL/GenBank/DDBJ databases">
        <title>The genome sequence of type strain Novosphingobium flavum NBRC 111647.</title>
        <authorList>
            <person name="Liu Y."/>
        </authorList>
    </citation>
    <scope>NUCLEOTIDE SEQUENCE [LARGE SCALE GENOMIC DNA]</scope>
    <source>
        <strain evidence="2 3">NBRC 111647</strain>
    </source>
</reference>
<sequence length="127" mass="13707">MTAERFQSWARGLFWLAMAGATTLAVMPRQPVLPTDVLGDKFNHMLAFTVMAVLAFLGWPAVSRLKVVFRLSVLGALIEVVQAIPAVHRDSDARDWVADTVAVLVVALVLGKLARRRVAAAVADAGQ</sequence>
<accession>A0A7X1KLV0</accession>
<keyword evidence="3" id="KW-1185">Reference proteome</keyword>
<feature type="transmembrane region" description="Helical" evidence="1">
    <location>
        <begin position="42"/>
        <end position="60"/>
    </location>
</feature>